<dbReference type="PROSITE" id="PS51257">
    <property type="entry name" value="PROKAR_LIPOPROTEIN"/>
    <property type="match status" value="1"/>
</dbReference>
<keyword evidence="1" id="KW-0732">Signal</keyword>
<dbReference type="EMBL" id="SZZH01000004">
    <property type="protein sequence ID" value="TKV57649.1"/>
    <property type="molecule type" value="Genomic_DNA"/>
</dbReference>
<comment type="caution">
    <text evidence="2">The sequence shown here is derived from an EMBL/GenBank/DDBJ whole genome shotgun (WGS) entry which is preliminary data.</text>
</comment>
<evidence type="ECO:0000256" key="1">
    <source>
        <dbReference type="SAM" id="SignalP"/>
    </source>
</evidence>
<protein>
    <submittedName>
        <fullName evidence="2">Uncharacterized protein</fullName>
    </submittedName>
</protein>
<gene>
    <name evidence="2" type="ORF">FDO65_15965</name>
</gene>
<feature type="chain" id="PRO_5039310525" evidence="1">
    <location>
        <begin position="23"/>
        <end position="142"/>
    </location>
</feature>
<feature type="signal peptide" evidence="1">
    <location>
        <begin position="1"/>
        <end position="22"/>
    </location>
</feature>
<keyword evidence="3" id="KW-1185">Reference proteome</keyword>
<sequence length="142" mass="14362">MRFPRVALIGVVLATAACSAAADADSADPTPPAVRTLLDGLSATADSVADQQAALAAAVDPVGGLSGCAAATSTIRFEPVWAAVHPVPQWRPSSGAPPAGEVYEVPSVLRIVRDGRIAGTDLATLHVGVQDGVARLVPFCIQ</sequence>
<dbReference type="Proteomes" id="UP000306985">
    <property type="component" value="Unassembled WGS sequence"/>
</dbReference>
<dbReference type="RefSeq" id="WP_137450733.1">
    <property type="nucleotide sequence ID" value="NZ_SZZH01000004.1"/>
</dbReference>
<name>A0A4U6QCK5_9ACTN</name>
<dbReference type="OrthoDB" id="5198577at2"/>
<proteinExistence type="predicted"/>
<dbReference type="AlphaFoldDB" id="A0A4U6QCK5"/>
<evidence type="ECO:0000313" key="2">
    <source>
        <dbReference type="EMBL" id="TKV57649.1"/>
    </source>
</evidence>
<evidence type="ECO:0000313" key="3">
    <source>
        <dbReference type="Proteomes" id="UP000306985"/>
    </source>
</evidence>
<accession>A0A4U6QCK5</accession>
<organism evidence="2 3">
    <name type="scientific">Nakamurella flava</name>
    <dbReference type="NCBI Taxonomy" id="2576308"/>
    <lineage>
        <taxon>Bacteria</taxon>
        <taxon>Bacillati</taxon>
        <taxon>Actinomycetota</taxon>
        <taxon>Actinomycetes</taxon>
        <taxon>Nakamurellales</taxon>
        <taxon>Nakamurellaceae</taxon>
        <taxon>Nakamurella</taxon>
    </lineage>
</organism>
<reference evidence="2 3" key="1">
    <citation type="submission" date="2019-05" db="EMBL/GenBank/DDBJ databases">
        <title>Nakamurella sp. N5BH11, whole genome shotgun sequence.</title>
        <authorList>
            <person name="Tuo L."/>
        </authorList>
    </citation>
    <scope>NUCLEOTIDE SEQUENCE [LARGE SCALE GENOMIC DNA]</scope>
    <source>
        <strain evidence="2 3">N5BH11</strain>
    </source>
</reference>